<evidence type="ECO:0000256" key="1">
    <source>
        <dbReference type="ARBA" id="ARBA00022741"/>
    </source>
</evidence>
<reference evidence="4 6" key="1">
    <citation type="submission" date="2017-01" db="EMBL/GenBank/DDBJ databases">
        <authorList>
            <person name="Mah S.A."/>
            <person name="Swanson W.J."/>
            <person name="Moy G.W."/>
            <person name="Vacquier V.D."/>
        </authorList>
    </citation>
    <scope>NUCLEOTIDE SEQUENCE [LARGE SCALE GENOMIC DNA]</scope>
    <source>
        <strain evidence="4 6">GSMNP</strain>
    </source>
</reference>
<dbReference type="PROSITE" id="PS00455">
    <property type="entry name" value="AMP_BINDING"/>
    <property type="match status" value="1"/>
</dbReference>
<keyword evidence="1" id="KW-0547">Nucleotide-binding</keyword>
<comment type="caution">
    <text evidence="4">The sequence shown here is derived from an EMBL/GenBank/DDBJ whole genome shotgun (WGS) entry which is preliminary data.</text>
</comment>
<proteinExistence type="predicted"/>
<evidence type="ECO:0000313" key="5">
    <source>
        <dbReference type="EMBL" id="OMJ17577.1"/>
    </source>
</evidence>
<evidence type="ECO:0000259" key="3">
    <source>
        <dbReference type="Pfam" id="PF00501"/>
    </source>
</evidence>
<dbReference type="OrthoDB" id="1700726at2759"/>
<evidence type="ECO:0000256" key="2">
    <source>
        <dbReference type="ARBA" id="ARBA00022840"/>
    </source>
</evidence>
<dbReference type="EMBL" id="LSSN01002216">
    <property type="protein sequence ID" value="OMJ16830.1"/>
    <property type="molecule type" value="Genomic_DNA"/>
</dbReference>
<keyword evidence="2" id="KW-0067">ATP-binding</keyword>
<dbReference type="PANTHER" id="PTHR43272">
    <property type="entry name" value="LONG-CHAIN-FATTY-ACID--COA LIGASE"/>
    <property type="match status" value="1"/>
</dbReference>
<dbReference type="STRING" id="133412.A0A1R1XQA6"/>
<keyword evidence="6" id="KW-1185">Reference proteome</keyword>
<dbReference type="InterPro" id="IPR020845">
    <property type="entry name" value="AMP-binding_CS"/>
</dbReference>
<name>A0A1R1XQA6_9FUNG</name>
<dbReference type="EMBL" id="LSSN01002012">
    <property type="protein sequence ID" value="OMJ17577.1"/>
    <property type="molecule type" value="Genomic_DNA"/>
</dbReference>
<dbReference type="InterPro" id="IPR000873">
    <property type="entry name" value="AMP-dep_synth/lig_dom"/>
</dbReference>
<sequence>MPEPFKSYVVLGSASPGYSHILRNPLNKNSIIRNIDPDVNTMYQIFENCKPFDPVTKTFGEYSFQTYSQIHKRAENLSSGIFSLRLEKAETLDEKAAVEARNWPVCMYAINRLEWTLTDRALPMQSLYSVALYDTLGQESTEYILNHCEASVVVCSLDKIHKLLMNIDKYPYLKIIISMDPLSNRQTVSGVPVFMPSPYNTGTADILRSWAKTKNVVLHDIHEVEEMGRACPIAHHPPGPEDTYTMLYTSGTTGNPKGAVNTHANYSAAAIAVMSGRGEYKKTISAVSFMPLAHTSGRNAENSITYKQGFIGYYSGDITRILEDNQKLQPTLFTGVPRLYNRFYDLIASKTINAEGLVGSASRYAASVKINNLLKNNEYDHFLFDKMFFNKTKAMISKNLEYAITGSAPIEAHVLNFLRISLKAKMMDFYGMTETSSVALGQNDTDLTVSNSGIPSDGMEVKLRDVPDMNYLVTNSPHPRGEVLIRGPTVFKGYFKDIEKTNETLIGDGWIATGDIGRFNSDGTISIIDRKKALFKLSQGEYVAPEKVENTITKNPLVMQAFVYGISTKDHVVSVVVPDELTFIPWATSLLLASNQKDPSNSLSPSQIRNLSLKQLTENEIVHSNLLKSIQETCRSSKLNGYEIVKAIHIEHAPFDVETNKLITPTFKLKRFDAAKYYKSTLDRLYNLNQ</sequence>
<dbReference type="InterPro" id="IPR042099">
    <property type="entry name" value="ANL_N_sf"/>
</dbReference>
<dbReference type="Pfam" id="PF00501">
    <property type="entry name" value="AMP-binding"/>
    <property type="match status" value="1"/>
</dbReference>
<dbReference type="GO" id="GO:0004467">
    <property type="term" value="F:long-chain fatty acid-CoA ligase activity"/>
    <property type="evidence" value="ECO:0007669"/>
    <property type="project" value="TreeGrafter"/>
</dbReference>
<dbReference type="GO" id="GO:0005524">
    <property type="term" value="F:ATP binding"/>
    <property type="evidence" value="ECO:0007669"/>
    <property type="project" value="UniProtKB-KW"/>
</dbReference>
<dbReference type="Gene3D" id="3.40.50.12780">
    <property type="entry name" value="N-terminal domain of ligase-like"/>
    <property type="match status" value="1"/>
</dbReference>
<dbReference type="Proteomes" id="UP000187283">
    <property type="component" value="Unassembled WGS sequence"/>
</dbReference>
<evidence type="ECO:0000313" key="4">
    <source>
        <dbReference type="EMBL" id="OMJ16830.1"/>
    </source>
</evidence>
<dbReference type="SUPFAM" id="SSF56801">
    <property type="entry name" value="Acetyl-CoA synthetase-like"/>
    <property type="match status" value="1"/>
</dbReference>
<dbReference type="AlphaFoldDB" id="A0A1R1XQA6"/>
<protein>
    <submittedName>
        <fullName evidence="4">Long chain acyl-CoA synthetase 7, peroxisomal</fullName>
    </submittedName>
</protein>
<dbReference type="GO" id="GO:0005783">
    <property type="term" value="C:endoplasmic reticulum"/>
    <property type="evidence" value="ECO:0007669"/>
    <property type="project" value="TreeGrafter"/>
</dbReference>
<feature type="domain" description="AMP-dependent synthetase/ligase" evidence="3">
    <location>
        <begin position="60"/>
        <end position="495"/>
    </location>
</feature>
<evidence type="ECO:0000313" key="6">
    <source>
        <dbReference type="Proteomes" id="UP000187283"/>
    </source>
</evidence>
<dbReference type="PANTHER" id="PTHR43272:SF33">
    <property type="entry name" value="AMP-BINDING DOMAIN-CONTAINING PROTEIN-RELATED"/>
    <property type="match status" value="1"/>
</dbReference>
<organism evidence="4 6">
    <name type="scientific">Smittium culicis</name>
    <dbReference type="NCBI Taxonomy" id="133412"/>
    <lineage>
        <taxon>Eukaryota</taxon>
        <taxon>Fungi</taxon>
        <taxon>Fungi incertae sedis</taxon>
        <taxon>Zoopagomycota</taxon>
        <taxon>Kickxellomycotina</taxon>
        <taxon>Harpellomycetes</taxon>
        <taxon>Harpellales</taxon>
        <taxon>Legeriomycetaceae</taxon>
        <taxon>Smittium</taxon>
    </lineage>
</organism>
<gene>
    <name evidence="5" type="ORF">AYI70_g5890</name>
    <name evidence="4" type="ORF">AYI70_g6353</name>
</gene>
<dbReference type="GO" id="GO:0016020">
    <property type="term" value="C:membrane"/>
    <property type="evidence" value="ECO:0007669"/>
    <property type="project" value="TreeGrafter"/>
</dbReference>
<accession>A0A1R1XQA6</accession>